<feature type="transmembrane region" description="Helical" evidence="10">
    <location>
        <begin position="348"/>
        <end position="366"/>
    </location>
</feature>
<evidence type="ECO:0000256" key="8">
    <source>
        <dbReference type="ARBA" id="ARBA00023136"/>
    </source>
</evidence>
<evidence type="ECO:0000313" key="12">
    <source>
        <dbReference type="EMBL" id="MDQ0935810.1"/>
    </source>
</evidence>
<proteinExistence type="predicted"/>
<evidence type="ECO:0000256" key="3">
    <source>
        <dbReference type="ARBA" id="ARBA00022475"/>
    </source>
</evidence>
<evidence type="ECO:0000256" key="9">
    <source>
        <dbReference type="SAM" id="MobiDB-lite"/>
    </source>
</evidence>
<dbReference type="NCBIfam" id="TIGR01427">
    <property type="entry name" value="PTS_IIC_fructo"/>
    <property type="match status" value="1"/>
</dbReference>
<gene>
    <name evidence="12" type="ORF">QFZ49_005782</name>
</gene>
<feature type="domain" description="PTS EIIC type-2" evidence="11">
    <location>
        <begin position="66"/>
        <end position="425"/>
    </location>
</feature>
<evidence type="ECO:0000256" key="5">
    <source>
        <dbReference type="ARBA" id="ARBA00022683"/>
    </source>
</evidence>
<evidence type="ECO:0000313" key="13">
    <source>
        <dbReference type="Proteomes" id="UP001223072"/>
    </source>
</evidence>
<keyword evidence="7 10" id="KW-1133">Transmembrane helix</keyword>
<name>A0ABU0RV22_9ACTN</name>
<evidence type="ECO:0000256" key="4">
    <source>
        <dbReference type="ARBA" id="ARBA00022597"/>
    </source>
</evidence>
<evidence type="ECO:0000256" key="2">
    <source>
        <dbReference type="ARBA" id="ARBA00022448"/>
    </source>
</evidence>
<feature type="transmembrane region" description="Helical" evidence="10">
    <location>
        <begin position="154"/>
        <end position="181"/>
    </location>
</feature>
<feature type="compositionally biased region" description="Low complexity" evidence="9">
    <location>
        <begin position="51"/>
        <end position="64"/>
    </location>
</feature>
<keyword evidence="2" id="KW-0813">Transport</keyword>
<organism evidence="12 13">
    <name type="scientific">Streptomyces turgidiscabies</name>
    <dbReference type="NCBI Taxonomy" id="85558"/>
    <lineage>
        <taxon>Bacteria</taxon>
        <taxon>Bacillati</taxon>
        <taxon>Actinomycetota</taxon>
        <taxon>Actinomycetes</taxon>
        <taxon>Kitasatosporales</taxon>
        <taxon>Streptomycetaceae</taxon>
        <taxon>Streptomyces</taxon>
    </lineage>
</organism>
<keyword evidence="3" id="KW-1003">Cell membrane</keyword>
<evidence type="ECO:0000256" key="1">
    <source>
        <dbReference type="ARBA" id="ARBA00004429"/>
    </source>
</evidence>
<feature type="transmembrane region" description="Helical" evidence="10">
    <location>
        <begin position="387"/>
        <end position="407"/>
    </location>
</feature>
<dbReference type="EMBL" id="JAUSZS010000007">
    <property type="protein sequence ID" value="MDQ0935810.1"/>
    <property type="molecule type" value="Genomic_DNA"/>
</dbReference>
<dbReference type="InterPro" id="IPR006327">
    <property type="entry name" value="PTS_IIC_fruc"/>
</dbReference>
<dbReference type="RefSeq" id="WP_307629304.1">
    <property type="nucleotide sequence ID" value="NZ_JAUSZS010000007.1"/>
</dbReference>
<keyword evidence="8 10" id="KW-0472">Membrane</keyword>
<evidence type="ECO:0000256" key="7">
    <source>
        <dbReference type="ARBA" id="ARBA00022989"/>
    </source>
</evidence>
<feature type="transmembrane region" description="Helical" evidence="10">
    <location>
        <begin position="288"/>
        <end position="309"/>
    </location>
</feature>
<keyword evidence="5" id="KW-0598">Phosphotransferase system</keyword>
<dbReference type="PANTHER" id="PTHR30505:SF0">
    <property type="entry name" value="FRUCTOSE-LIKE PTS SYSTEM EIIBC COMPONENT-RELATED"/>
    <property type="match status" value="1"/>
</dbReference>
<comment type="caution">
    <text evidence="12">The sequence shown here is derived from an EMBL/GenBank/DDBJ whole genome shotgun (WGS) entry which is preliminary data.</text>
</comment>
<dbReference type="PANTHER" id="PTHR30505">
    <property type="entry name" value="FRUCTOSE-LIKE PERMEASE"/>
    <property type="match status" value="1"/>
</dbReference>
<comment type="subcellular location">
    <subcellularLocation>
        <location evidence="1">Cell inner membrane</location>
        <topology evidence="1">Multi-pass membrane protein</topology>
    </subcellularLocation>
</comment>
<keyword evidence="13" id="KW-1185">Reference proteome</keyword>
<dbReference type="Proteomes" id="UP001223072">
    <property type="component" value="Unassembled WGS sequence"/>
</dbReference>
<dbReference type="InterPro" id="IPR050864">
    <property type="entry name" value="Bacterial_PTS_Sugar_Transport"/>
</dbReference>
<keyword evidence="6 10" id="KW-0812">Transmembrane</keyword>
<protein>
    <submittedName>
        <fullName evidence="12">Fructose-specific phosphotransferase system IIC component</fullName>
    </submittedName>
</protein>
<evidence type="ECO:0000256" key="10">
    <source>
        <dbReference type="SAM" id="Phobius"/>
    </source>
</evidence>
<evidence type="ECO:0000256" key="6">
    <source>
        <dbReference type="ARBA" id="ARBA00022692"/>
    </source>
</evidence>
<dbReference type="PROSITE" id="PS51104">
    <property type="entry name" value="PTS_EIIC_TYPE_2"/>
    <property type="match status" value="1"/>
</dbReference>
<dbReference type="InterPro" id="IPR013014">
    <property type="entry name" value="PTS_EIIC_2"/>
</dbReference>
<feature type="region of interest" description="Disordered" evidence="9">
    <location>
        <begin position="40"/>
        <end position="68"/>
    </location>
</feature>
<feature type="compositionally biased region" description="Basic residues" evidence="9">
    <location>
        <begin position="40"/>
        <end position="49"/>
    </location>
</feature>
<accession>A0ABU0RV22</accession>
<evidence type="ECO:0000259" key="11">
    <source>
        <dbReference type="PROSITE" id="PS51104"/>
    </source>
</evidence>
<sequence length="427" mass="43397">MAVVVTAEVPDIRGSRVSGTLQAQLAAAHAYVFHHTRSIPMSRRSHPTRAPRSSRSGPSGPPGRQFGTRLTAYAPQLGPIVAIPGVMVVLALVLAGPELSNTASQFLSTADWSQSQTWASLLFKCGLSALSFLPVVVAGYVAHGVAGRPAIVPAAVGGLAAAGIQGGALAGLAAGVFAGLLTLAFQRVTVPPRWHGLTSTWLFPLVTTVAGVFLIIGVVGALLNLLSGWLHGQLAGLQFENTVATGLLLGAMACADLGGMITKTAIGFGAVELSGDDPTRFSTLNMTMMAAVIAAGMVPALALPLATVVRRGLFTEGERSYAKTGWLFGAAFLPEGAVPFALADPLRVMPASMAGGAVTGALVMIFGPTSKEPYGGVFALGDTGRPLLFLLAVAGGVLTTTVLTVALKSVRFTAPARVTGTALAAGA</sequence>
<feature type="transmembrane region" description="Helical" evidence="10">
    <location>
        <begin position="117"/>
        <end position="142"/>
    </location>
</feature>
<feature type="transmembrane region" description="Helical" evidence="10">
    <location>
        <begin position="201"/>
        <end position="226"/>
    </location>
</feature>
<keyword evidence="4" id="KW-0762">Sugar transport</keyword>
<reference evidence="12 13" key="1">
    <citation type="submission" date="2023-07" db="EMBL/GenBank/DDBJ databases">
        <title>Comparative genomics of wheat-associated soil bacteria to identify genetic determinants of phenazine resistance.</title>
        <authorList>
            <person name="Mouncey N."/>
        </authorList>
    </citation>
    <scope>NUCLEOTIDE SEQUENCE [LARGE SCALE GENOMIC DNA]</scope>
    <source>
        <strain evidence="12 13">W2I16</strain>
    </source>
</reference>
<feature type="transmembrane region" description="Helical" evidence="10">
    <location>
        <begin position="77"/>
        <end position="97"/>
    </location>
</feature>